<protein>
    <submittedName>
        <fullName evidence="1">Uncharacterized protein</fullName>
    </submittedName>
</protein>
<dbReference type="EMBL" id="QXCT01000001">
    <property type="protein sequence ID" value="MDW9253006.1"/>
    <property type="molecule type" value="Genomic_DNA"/>
</dbReference>
<dbReference type="AlphaFoldDB" id="A0AAW9CTN9"/>
<evidence type="ECO:0000313" key="1">
    <source>
        <dbReference type="EMBL" id="MDW9253006.1"/>
    </source>
</evidence>
<reference evidence="1" key="1">
    <citation type="submission" date="2018-08" db="EMBL/GenBank/DDBJ databases">
        <title>Identification of Burkholderia cepacia strains that express a Burkholderia pseudomallei-like capsular polysaccharide.</title>
        <authorList>
            <person name="Burtnick M.N."/>
            <person name="Vongsouvath M."/>
            <person name="Newton P."/>
            <person name="Wuthiekanun V."/>
            <person name="Limmathurotsakul D."/>
            <person name="Brett P.J."/>
            <person name="Chantratita N."/>
            <person name="Dance D.A."/>
        </authorList>
    </citation>
    <scope>NUCLEOTIDE SEQUENCE</scope>
    <source>
        <strain evidence="1">SBXCC001</strain>
    </source>
</reference>
<accession>A0AAW9CTN9</accession>
<evidence type="ECO:0000313" key="2">
    <source>
        <dbReference type="Proteomes" id="UP001272137"/>
    </source>
</evidence>
<gene>
    <name evidence="1" type="ORF">C7S16_4965</name>
</gene>
<sequence length="66" mass="6936">MPLGHAEATARHRKAAAPFRVGVVARRRAPSGRRRAALRAGRHAATRTDARARAVLAIGAGCVSVQ</sequence>
<proteinExistence type="predicted"/>
<organism evidence="1 2">
    <name type="scientific">Burkholderia thailandensis</name>
    <dbReference type="NCBI Taxonomy" id="57975"/>
    <lineage>
        <taxon>Bacteria</taxon>
        <taxon>Pseudomonadati</taxon>
        <taxon>Pseudomonadota</taxon>
        <taxon>Betaproteobacteria</taxon>
        <taxon>Burkholderiales</taxon>
        <taxon>Burkholderiaceae</taxon>
        <taxon>Burkholderia</taxon>
        <taxon>pseudomallei group</taxon>
    </lineage>
</organism>
<name>A0AAW9CTN9_BURTH</name>
<dbReference type="Proteomes" id="UP001272137">
    <property type="component" value="Unassembled WGS sequence"/>
</dbReference>
<comment type="caution">
    <text evidence="1">The sequence shown here is derived from an EMBL/GenBank/DDBJ whole genome shotgun (WGS) entry which is preliminary data.</text>
</comment>